<evidence type="ECO:0000313" key="2">
    <source>
        <dbReference type="EMBL" id="PWR25527.1"/>
    </source>
</evidence>
<evidence type="ECO:0000259" key="1">
    <source>
        <dbReference type="Pfam" id="PF07110"/>
    </source>
</evidence>
<sequence>MGERHEMIKLMVCMRRHPGMSREQFLHYWRDVHGPMAVERAELLGIRRYVQNVTAHEEISQALTAARGTPQPYDGIDALYWDSIGAMLDHLSTPEGGRAASELFLDHINFVDYSDSPIFIGEEIDVYGSA</sequence>
<keyword evidence="3" id="KW-1185">Reference proteome</keyword>
<dbReference type="InterPro" id="IPR009799">
    <property type="entry name" value="EthD_dom"/>
</dbReference>
<dbReference type="Proteomes" id="UP000245461">
    <property type="component" value="Unassembled WGS sequence"/>
</dbReference>
<gene>
    <name evidence="2" type="ORF">DKG74_00695</name>
</gene>
<dbReference type="GO" id="GO:0016491">
    <property type="term" value="F:oxidoreductase activity"/>
    <property type="evidence" value="ECO:0007669"/>
    <property type="project" value="InterPro"/>
</dbReference>
<name>A0A317EET4_9PROT</name>
<evidence type="ECO:0000313" key="3">
    <source>
        <dbReference type="Proteomes" id="UP000245461"/>
    </source>
</evidence>
<accession>A0A317EET4</accession>
<comment type="caution">
    <text evidence="2">The sequence shown here is derived from an EMBL/GenBank/DDBJ whole genome shotgun (WGS) entry which is preliminary data.</text>
</comment>
<reference evidence="2 3" key="1">
    <citation type="submission" date="2018-05" db="EMBL/GenBank/DDBJ databases">
        <title>Zavarzinia sp. HR-AS.</title>
        <authorList>
            <person name="Lee Y."/>
            <person name="Jeon C.O."/>
        </authorList>
    </citation>
    <scope>NUCLEOTIDE SEQUENCE [LARGE SCALE GENOMIC DNA]</scope>
    <source>
        <strain evidence="2 3">HR-AS</strain>
    </source>
</reference>
<dbReference type="NCBIfam" id="TIGR02118">
    <property type="entry name" value="EthD family reductase"/>
    <property type="match status" value="1"/>
</dbReference>
<protein>
    <submittedName>
        <fullName evidence="2">EthD family reductase</fullName>
    </submittedName>
</protein>
<dbReference type="RefSeq" id="WP_109901598.1">
    <property type="nucleotide sequence ID" value="NZ_QGLE01000001.1"/>
</dbReference>
<dbReference type="SUPFAM" id="SSF54909">
    <property type="entry name" value="Dimeric alpha+beta barrel"/>
    <property type="match status" value="1"/>
</dbReference>
<dbReference type="AlphaFoldDB" id="A0A317EET4"/>
<dbReference type="OrthoDB" id="6369070at2"/>
<dbReference type="InterPro" id="IPR011008">
    <property type="entry name" value="Dimeric_a/b-barrel"/>
</dbReference>
<organism evidence="2 3">
    <name type="scientific">Zavarzinia aquatilis</name>
    <dbReference type="NCBI Taxonomy" id="2211142"/>
    <lineage>
        <taxon>Bacteria</taxon>
        <taxon>Pseudomonadati</taxon>
        <taxon>Pseudomonadota</taxon>
        <taxon>Alphaproteobacteria</taxon>
        <taxon>Rhodospirillales</taxon>
        <taxon>Zavarziniaceae</taxon>
        <taxon>Zavarzinia</taxon>
    </lineage>
</organism>
<dbReference type="Pfam" id="PF07110">
    <property type="entry name" value="EthD"/>
    <property type="match status" value="1"/>
</dbReference>
<dbReference type="EMBL" id="QGLE01000001">
    <property type="protein sequence ID" value="PWR25527.1"/>
    <property type="molecule type" value="Genomic_DNA"/>
</dbReference>
<feature type="domain" description="EthD" evidence="1">
    <location>
        <begin position="17"/>
        <end position="112"/>
    </location>
</feature>
<dbReference type="Gene3D" id="3.30.70.100">
    <property type="match status" value="1"/>
</dbReference>
<proteinExistence type="predicted"/>